<sequence>MTSLGARLGDNPLRLLAIGAIGVGIALFALAVGFAGATLSDQLYIVVLVGLMAGIAWRPRTSLVVAASVIFFLGFIRRVLDDGGKESADPLVALPAMLVIIAIAYCVTTKDGPRDLWQKLMYVTAAVYVAATVTHGLIGPNFLFLTLVQICLLIVIVQIRSGSLPDVWGTMEALLPFIGLAIGLYGIYQFFVLPDWDVRWMESSKLTSIGKPLPQEVRVFGTGDAPNPFAALLSTALLVSVSRILQSRLVMQIFLVVAVGTMAFALFLTGVRSALLGVAVGLGWMVISGRGGLRRLVPVVLAVGAGYGLLQVVDRFSGSSSILSADRFTSFDAGSDRSAQVRLELIKLIPDAMLYPFGKGAIGLSTGSVANLDNMFVDILYRAGPFAAIAVLALLLKAVLDAWSLRLDPAAQSASAVVLFFLVYSVFSNPFATSMGLIASLALGSVMRRAWVLKSENAKAAAIERRAQLDRDSEVAARYNAAVRAERLTTDA</sequence>
<evidence type="ECO:0000313" key="3">
    <source>
        <dbReference type="Proteomes" id="UP000654257"/>
    </source>
</evidence>
<feature type="transmembrane region" description="Helical" evidence="1">
    <location>
        <begin position="173"/>
        <end position="191"/>
    </location>
</feature>
<feature type="transmembrane region" description="Helical" evidence="1">
    <location>
        <begin position="296"/>
        <end position="313"/>
    </location>
</feature>
<accession>A0A917G3Z4</accession>
<dbReference type="EMBL" id="BMCU01000004">
    <property type="protein sequence ID" value="GGG21712.1"/>
    <property type="molecule type" value="Genomic_DNA"/>
</dbReference>
<feature type="transmembrane region" description="Helical" evidence="1">
    <location>
        <begin position="379"/>
        <end position="396"/>
    </location>
</feature>
<feature type="transmembrane region" description="Helical" evidence="1">
    <location>
        <begin position="120"/>
        <end position="138"/>
    </location>
</feature>
<organism evidence="2 3">
    <name type="scientific">Rhodococcoides trifolii</name>
    <dbReference type="NCBI Taxonomy" id="908250"/>
    <lineage>
        <taxon>Bacteria</taxon>
        <taxon>Bacillati</taxon>
        <taxon>Actinomycetota</taxon>
        <taxon>Actinomycetes</taxon>
        <taxon>Mycobacteriales</taxon>
        <taxon>Nocardiaceae</taxon>
        <taxon>Rhodococcoides</taxon>
    </lineage>
</organism>
<feature type="transmembrane region" description="Helical" evidence="1">
    <location>
        <begin position="144"/>
        <end position="161"/>
    </location>
</feature>
<feature type="transmembrane region" description="Helical" evidence="1">
    <location>
        <begin position="416"/>
        <end position="444"/>
    </location>
</feature>
<feature type="transmembrane region" description="Helical" evidence="1">
    <location>
        <begin position="63"/>
        <end position="80"/>
    </location>
</feature>
<keyword evidence="1" id="KW-0812">Transmembrane</keyword>
<evidence type="ECO:0008006" key="4">
    <source>
        <dbReference type="Google" id="ProtNLM"/>
    </source>
</evidence>
<dbReference type="AlphaFoldDB" id="A0A917G3Z4"/>
<keyword evidence="3" id="KW-1185">Reference proteome</keyword>
<feature type="transmembrane region" description="Helical" evidence="1">
    <location>
        <begin position="92"/>
        <end position="108"/>
    </location>
</feature>
<protein>
    <recommendedName>
        <fullName evidence="4">O-antigen ligase domain-containing protein</fullName>
    </recommendedName>
</protein>
<evidence type="ECO:0000313" key="2">
    <source>
        <dbReference type="EMBL" id="GGG21712.1"/>
    </source>
</evidence>
<dbReference type="InterPro" id="IPR051533">
    <property type="entry name" value="WaaL-like"/>
</dbReference>
<reference evidence="2" key="1">
    <citation type="journal article" date="2014" name="Int. J. Syst. Evol. Microbiol.">
        <title>Complete genome sequence of Corynebacterium casei LMG S-19264T (=DSM 44701T), isolated from a smear-ripened cheese.</title>
        <authorList>
            <consortium name="US DOE Joint Genome Institute (JGI-PGF)"/>
            <person name="Walter F."/>
            <person name="Albersmeier A."/>
            <person name="Kalinowski J."/>
            <person name="Ruckert C."/>
        </authorList>
    </citation>
    <scope>NUCLEOTIDE SEQUENCE</scope>
    <source>
        <strain evidence="2">CCM 7905</strain>
    </source>
</reference>
<dbReference type="PANTHER" id="PTHR37422:SF13">
    <property type="entry name" value="LIPOPOLYSACCHARIDE BIOSYNTHESIS PROTEIN PA4999-RELATED"/>
    <property type="match status" value="1"/>
</dbReference>
<evidence type="ECO:0000256" key="1">
    <source>
        <dbReference type="SAM" id="Phobius"/>
    </source>
</evidence>
<name>A0A917G3Z4_9NOCA</name>
<feature type="transmembrane region" description="Helical" evidence="1">
    <location>
        <begin position="253"/>
        <end position="284"/>
    </location>
</feature>
<dbReference type="Proteomes" id="UP000654257">
    <property type="component" value="Unassembled WGS sequence"/>
</dbReference>
<gene>
    <name evidence="2" type="ORF">GCM10007304_39420</name>
</gene>
<keyword evidence="1" id="KW-0472">Membrane</keyword>
<comment type="caution">
    <text evidence="2">The sequence shown here is derived from an EMBL/GenBank/DDBJ whole genome shotgun (WGS) entry which is preliminary data.</text>
</comment>
<feature type="transmembrane region" description="Helical" evidence="1">
    <location>
        <begin position="42"/>
        <end position="58"/>
    </location>
</feature>
<proteinExistence type="predicted"/>
<feature type="transmembrane region" description="Helical" evidence="1">
    <location>
        <begin position="12"/>
        <end position="36"/>
    </location>
</feature>
<keyword evidence="1" id="KW-1133">Transmembrane helix</keyword>
<reference evidence="2" key="2">
    <citation type="submission" date="2020-09" db="EMBL/GenBank/DDBJ databases">
        <authorList>
            <person name="Sun Q."/>
            <person name="Sedlacek I."/>
        </authorList>
    </citation>
    <scope>NUCLEOTIDE SEQUENCE</scope>
    <source>
        <strain evidence="2">CCM 7905</strain>
    </source>
</reference>
<dbReference type="PANTHER" id="PTHR37422">
    <property type="entry name" value="TEICHURONIC ACID BIOSYNTHESIS PROTEIN TUAE"/>
    <property type="match status" value="1"/>
</dbReference>